<evidence type="ECO:0000313" key="2">
    <source>
        <dbReference type="Proteomes" id="UP000001901"/>
    </source>
</evidence>
<dbReference type="OrthoDB" id="50384at2157"/>
<reference evidence="1 2" key="1">
    <citation type="journal article" date="2010" name="Stand. Genomic Sci.">
        <title>Complete genome sequence of Archaeoglobus profundus type strain (AV18).</title>
        <authorList>
            <person name="von Jan M."/>
            <person name="Lapidus A."/>
            <person name="Del Rio T.G."/>
            <person name="Copeland A."/>
            <person name="Tice H."/>
            <person name="Cheng J.F."/>
            <person name="Lucas S."/>
            <person name="Chen F."/>
            <person name="Nolan M."/>
            <person name="Goodwin L."/>
            <person name="Han C."/>
            <person name="Pitluck S."/>
            <person name="Liolios K."/>
            <person name="Ivanova N."/>
            <person name="Mavromatis K."/>
            <person name="Ovchinnikova G."/>
            <person name="Chertkov O."/>
            <person name="Pati A."/>
            <person name="Chen A."/>
            <person name="Palaniappan K."/>
            <person name="Land M."/>
            <person name="Hauser L."/>
            <person name="Chang Y.J."/>
            <person name="Jeffries C.D."/>
            <person name="Saunders E."/>
            <person name="Brettin T."/>
            <person name="Detter J.C."/>
            <person name="Chain P."/>
            <person name="Eichinger K."/>
            <person name="Huber H."/>
            <person name="Spring S."/>
            <person name="Rohde M."/>
            <person name="Goker M."/>
            <person name="Wirth R."/>
            <person name="Woyke T."/>
            <person name="Bristow J."/>
            <person name="Eisen J.A."/>
            <person name="Markowitz V."/>
            <person name="Hugenholtz P."/>
            <person name="Kyrpides N.C."/>
            <person name="Klenk H.P."/>
        </authorList>
    </citation>
    <scope>NUCLEOTIDE SEQUENCE [LARGE SCALE GENOMIC DNA]</scope>
    <source>
        <strain evidence="2">DSM 5631 / JCM 9629 / NBRC 100127 / Av18</strain>
    </source>
</reference>
<proteinExistence type="predicted"/>
<dbReference type="GeneID" id="8739484"/>
<dbReference type="KEGG" id="apo:Arcpr_0823"/>
<name>D2RHW1_ARCPA</name>
<organism evidence="1 2">
    <name type="scientific">Archaeoglobus profundus (strain DSM 5631 / JCM 9629 / NBRC 100127 / Av18)</name>
    <dbReference type="NCBI Taxonomy" id="572546"/>
    <lineage>
        <taxon>Archaea</taxon>
        <taxon>Methanobacteriati</taxon>
        <taxon>Methanobacteriota</taxon>
        <taxon>Archaeoglobi</taxon>
        <taxon>Archaeoglobales</taxon>
        <taxon>Archaeoglobaceae</taxon>
        <taxon>Archaeoglobus</taxon>
    </lineage>
</organism>
<dbReference type="Proteomes" id="UP000001901">
    <property type="component" value="Chromosome"/>
</dbReference>
<dbReference type="eggNOG" id="arCOG10207">
    <property type="taxonomic scope" value="Archaea"/>
</dbReference>
<accession>D2RHW1</accession>
<dbReference type="PaxDb" id="572546-Arcpr_0823"/>
<keyword evidence="2" id="KW-1185">Reference proteome</keyword>
<dbReference type="RefSeq" id="WP_012940222.1">
    <property type="nucleotide sequence ID" value="NC_013741.1"/>
</dbReference>
<evidence type="ECO:0000313" key="1">
    <source>
        <dbReference type="EMBL" id="ADB57886.1"/>
    </source>
</evidence>
<dbReference type="HOGENOM" id="CLU_2270935_0_0_2"/>
<sequence length="114" mass="13591">MIEMRCELECDSLRLTNVIYGRLLSKCRIKDLMKMIKEKPNEDFYIIVNRNDPLKVEIRRDRNGKYRYKSGEELVIPIPKRFAVLEPDENYFRQTLKANIFLALNGADEKELHL</sequence>
<protein>
    <submittedName>
        <fullName evidence="1">Uncharacterized protein</fullName>
    </submittedName>
</protein>
<gene>
    <name evidence="1" type="ordered locus">Arcpr_0823</name>
</gene>
<dbReference type="AlphaFoldDB" id="D2RHW1"/>
<dbReference type="EMBL" id="CP001857">
    <property type="protein sequence ID" value="ADB57886.1"/>
    <property type="molecule type" value="Genomic_DNA"/>
</dbReference>
<dbReference type="STRING" id="572546.Arcpr_0823"/>